<dbReference type="Proteomes" id="UP000031670">
    <property type="component" value="Unassembled WGS sequence"/>
</dbReference>
<feature type="chain" id="PRO_5002122995" evidence="1">
    <location>
        <begin position="21"/>
        <end position="103"/>
    </location>
</feature>
<comment type="caution">
    <text evidence="2">The sequence shown here is derived from an EMBL/GenBank/DDBJ whole genome shotgun (WGS) entry which is preliminary data.</text>
</comment>
<reference evidence="2 3" key="2">
    <citation type="submission" date="2015-01" db="EMBL/GenBank/DDBJ databases">
        <authorList>
            <consortium name="NBRP consortium"/>
            <person name="Sawabe T."/>
            <person name="Meirelles P."/>
            <person name="Feng G."/>
            <person name="Sayaka M."/>
            <person name="Hattori M."/>
            <person name="Ohkuma M."/>
        </authorList>
    </citation>
    <scope>NUCLEOTIDE SEQUENCE [LARGE SCALE GENOMIC DNA]</scope>
    <source>
        <strain evidence="2 3">JCM19232</strain>
    </source>
</reference>
<reference evidence="2 3" key="1">
    <citation type="submission" date="2015-01" db="EMBL/GenBank/DDBJ databases">
        <title>Vibrio sp. C5 JCM 19232 whole genome shotgun sequence.</title>
        <authorList>
            <person name="Sawabe T."/>
            <person name="Meirelles P."/>
            <person name="Feng G."/>
            <person name="Sayaka M."/>
            <person name="Hattori M."/>
            <person name="Ohkuma M."/>
        </authorList>
    </citation>
    <scope>NUCLEOTIDE SEQUENCE [LARGE SCALE GENOMIC DNA]</scope>
    <source>
        <strain evidence="2 3">JCM19232</strain>
    </source>
</reference>
<protein>
    <submittedName>
        <fullName evidence="2">Putative lipoprotein</fullName>
    </submittedName>
</protein>
<dbReference type="AlphaFoldDB" id="A0A0B8P999"/>
<evidence type="ECO:0000256" key="1">
    <source>
        <dbReference type="SAM" id="SignalP"/>
    </source>
</evidence>
<accession>A0A0B8P999</accession>
<evidence type="ECO:0000313" key="3">
    <source>
        <dbReference type="Proteomes" id="UP000031670"/>
    </source>
</evidence>
<gene>
    <name evidence="2" type="ORF">JCM19232_1527</name>
</gene>
<keyword evidence="1" id="KW-0732">Signal</keyword>
<feature type="signal peptide" evidence="1">
    <location>
        <begin position="1"/>
        <end position="20"/>
    </location>
</feature>
<keyword evidence="2" id="KW-0449">Lipoprotein</keyword>
<evidence type="ECO:0000313" key="2">
    <source>
        <dbReference type="EMBL" id="GAM63380.1"/>
    </source>
</evidence>
<dbReference type="PROSITE" id="PS51257">
    <property type="entry name" value="PROKAR_LIPOPROTEIN"/>
    <property type="match status" value="1"/>
</dbReference>
<name>A0A0B8P999_9VIBR</name>
<proteinExistence type="predicted"/>
<organism evidence="2 3">
    <name type="scientific">Vibrio ishigakensis</name>
    <dbReference type="NCBI Taxonomy" id="1481914"/>
    <lineage>
        <taxon>Bacteria</taxon>
        <taxon>Pseudomonadati</taxon>
        <taxon>Pseudomonadota</taxon>
        <taxon>Gammaproteobacteria</taxon>
        <taxon>Vibrionales</taxon>
        <taxon>Vibrionaceae</taxon>
        <taxon>Vibrio</taxon>
    </lineage>
</organism>
<dbReference type="EMBL" id="BBSA01000008">
    <property type="protein sequence ID" value="GAM63380.1"/>
    <property type="molecule type" value="Genomic_DNA"/>
</dbReference>
<sequence length="103" mass="11000">MKLLKTVLVGGALLSLTACSQLHHVQISDIDQSQGALTPISIRVNELGFDAAETAQIASDLARSEKDSENLQAVATILALMNMGRLRVTLFTTTLTLTKSCSK</sequence>